<reference evidence="2" key="1">
    <citation type="submission" date="2020-05" db="EMBL/GenBank/DDBJ databases">
        <authorList>
            <person name="Chiriac C."/>
            <person name="Salcher M."/>
            <person name="Ghai R."/>
            <person name="Kavagutti S V."/>
        </authorList>
    </citation>
    <scope>NUCLEOTIDE SEQUENCE</scope>
</reference>
<protein>
    <submittedName>
        <fullName evidence="2">Gene 88 protein</fullName>
    </submittedName>
</protein>
<organism evidence="2">
    <name type="scientific">uncultured Caudovirales phage</name>
    <dbReference type="NCBI Taxonomy" id="2100421"/>
    <lineage>
        <taxon>Viruses</taxon>
        <taxon>Duplodnaviria</taxon>
        <taxon>Heunggongvirae</taxon>
        <taxon>Uroviricota</taxon>
        <taxon>Caudoviricetes</taxon>
        <taxon>Peduoviridae</taxon>
        <taxon>Maltschvirus</taxon>
        <taxon>Maltschvirus maltsch</taxon>
    </lineage>
</organism>
<dbReference type="EMBL" id="LR797824">
    <property type="protein sequence ID" value="CAB4241805.1"/>
    <property type="molecule type" value="Genomic_DNA"/>
</dbReference>
<dbReference type="Pfam" id="PF17338">
    <property type="entry name" value="GP88"/>
    <property type="match status" value="1"/>
</dbReference>
<gene>
    <name evidence="2" type="ORF">UFOVP71_343</name>
</gene>
<accession>A0A6J5TA47</accession>
<evidence type="ECO:0000313" key="2">
    <source>
        <dbReference type="EMBL" id="CAB4241805.1"/>
    </source>
</evidence>
<sequence length="532" mass="59276">MNIYEVAGVGKLHGLTVQSLDSFVKGVDPEETVDEASLASMRDFFGKEDPNTVDAKGAYTTPKFGNPNPNVPTEIQNIVNKMYRMGRVTPEEYKQLQLYKAGKYTKEAVEGRSKHKVAVTVSEPDHSAVTKRKELKQRMCTVTADHREQACDTAVNWYKKQGYKVHDHNYVGPVSESVAEDLTEAPGDFGLGANYRAVPDAEMQDFLDRSKTKTKTKRDKFDYPYVHGSNIEVKDEGGKSYDSEALKKSIMIRPKSILGQNAKMQHSETGDEAIYDIGLPALKGLAVNEKTGEFVIVDTCPGAGACQTYCYAMKGSYVMFKAVSMGLARMLNFLLNDPEGFAAQLNQEIATAKAKLAKKNAKMTIRWHDAGDFFSSEYLAMAYSVAEANPDVGFYAYTKMASAAQAERPKNFNMNFSQGALRSQEKKVDLVRTKHSKVVPKDMFFDLIARDGNNLKKDAKGRMQFATPENLEGFKDRLAQKYHIDKDSILTYDQMMKTPVGDTPKWNVIVMPGDGDNSANRNDVVGSYLLFH</sequence>
<name>A0A6J5TA47_9CAUD</name>
<dbReference type="InterPro" id="IPR020290">
    <property type="entry name" value="Gp88"/>
</dbReference>
<feature type="domain" description="Gene product 88" evidence="1">
    <location>
        <begin position="292"/>
        <end position="443"/>
    </location>
</feature>
<proteinExistence type="predicted"/>
<evidence type="ECO:0000259" key="1">
    <source>
        <dbReference type="Pfam" id="PF17338"/>
    </source>
</evidence>